<dbReference type="PANTHER" id="PTHR46082:SF6">
    <property type="entry name" value="AAA+ ATPASE DOMAIN-CONTAINING PROTEIN-RELATED"/>
    <property type="match status" value="1"/>
</dbReference>
<dbReference type="AlphaFoldDB" id="A0A6A5U797"/>
<reference evidence="1" key="1">
    <citation type="journal article" date="2020" name="Stud. Mycol.">
        <title>101 Dothideomycetes genomes: a test case for predicting lifestyles and emergence of pathogens.</title>
        <authorList>
            <person name="Haridas S."/>
            <person name="Albert R."/>
            <person name="Binder M."/>
            <person name="Bloem J."/>
            <person name="Labutti K."/>
            <person name="Salamov A."/>
            <person name="Andreopoulos B."/>
            <person name="Baker S."/>
            <person name="Barry K."/>
            <person name="Bills G."/>
            <person name="Bluhm B."/>
            <person name="Cannon C."/>
            <person name="Castanera R."/>
            <person name="Culley D."/>
            <person name="Daum C."/>
            <person name="Ezra D."/>
            <person name="Gonzalez J."/>
            <person name="Henrissat B."/>
            <person name="Kuo A."/>
            <person name="Liang C."/>
            <person name="Lipzen A."/>
            <person name="Lutzoni F."/>
            <person name="Magnuson J."/>
            <person name="Mondo S."/>
            <person name="Nolan M."/>
            <person name="Ohm R."/>
            <person name="Pangilinan J."/>
            <person name="Park H.-J."/>
            <person name="Ramirez L."/>
            <person name="Alfaro M."/>
            <person name="Sun H."/>
            <person name="Tritt A."/>
            <person name="Yoshinaga Y."/>
            <person name="Zwiers L.-H."/>
            <person name="Turgeon B."/>
            <person name="Goodwin S."/>
            <person name="Spatafora J."/>
            <person name="Crous P."/>
            <person name="Grigoriev I."/>
        </authorList>
    </citation>
    <scope>NUCLEOTIDE SEQUENCE</scope>
    <source>
        <strain evidence="1">CBS 675.92</strain>
    </source>
</reference>
<name>A0A6A5U797_9PLEO</name>
<dbReference type="InterPro" id="IPR029058">
    <property type="entry name" value="AB_hydrolase_fold"/>
</dbReference>
<evidence type="ECO:0000313" key="2">
    <source>
        <dbReference type="Proteomes" id="UP000800035"/>
    </source>
</evidence>
<dbReference type="SUPFAM" id="SSF52540">
    <property type="entry name" value="P-loop containing nucleoside triphosphate hydrolases"/>
    <property type="match status" value="1"/>
</dbReference>
<sequence>MAAAKKGPVLRITGLAASQPDEELTASLKAAISDNLTNKEKSKIDVRVAVVPSCYNNEEKVALVECCGGLPAFLPELTADPLGESDMEMGDTDINFDQHFFGFTQLYTPTPDAPVVADVIAITGLDGHAYGSWRGKSSLGRMWLRDFLCKDLPCCRTMIYGYNSKLSSHGVGTIMDYGRGLLEELKKVRGTEELRQRPLFFVAHSFGGIILAHCLVKAAQITEDHPTMAALHKATYGMLLFGIPHRGLVVDDIQKMLAGEDGHPRRELLDQIKEKSDLLASQLDNFRNLVQDRKVVSFYEQAQTRQLQFDSESKQWKRTGDFMTAVDSGSALLQLPDSIEEKIPLDADHSMIVKFNNKNALGYSSARDKLRQFARDAPKAVADRFARVQNRPKPSNMVPFPRDDAFVGREEVLGKIEEIHRGSALRGHGRVALVGLGGIGKSQIAIEYAYRARQATPNMWVFWVHASNAARFKEAYQEIAVRVELPGYNDPKTNIFRLVHSWLCDERNGRWLMIVDNADDDRVFASPGATDDSGSDAQGLKLEPAQDAAAAPLASFLPQAANGWILVTSRDLGAAVNIVGAHNLVEVARMDEQEALTLLKFKTQVDESSEGDARALIKTLEGIPLAITHAAAYIAVNKPMVDIAAYLKLFRESEENQAHLLKDKDARDLRRDASVSSAVITTWQLSFEQIRKTRPEAADLLSLMTMFDRQGIPEYVLYEGRSKLQFTEAVGPLLRFSLVKAQAREQSETRLRVQLFEMHSLVQLATKEWVKLHGQVGVWQSAALRIMANTFPSGQHETWTACRVLVPHARKVLGYAPGENEAMLDRATIASNTAWYLLLAGEYGAAEKIGRSAVVAREKVLGLEHPHTLTSVLRLEHPHTLTSMAKLASTLWSQRQWKEAEDIEVQVMEARQRVLGHEHPDTLAAMGNLAFTFKSQGRDKEAISLLETCFQLRKRILGRYHPDTESSLETLNEWQIDNIEIGL</sequence>
<dbReference type="Gene3D" id="1.25.40.10">
    <property type="entry name" value="Tetratricopeptide repeat domain"/>
    <property type="match status" value="2"/>
</dbReference>
<dbReference type="SUPFAM" id="SSF53474">
    <property type="entry name" value="alpha/beta-Hydrolases"/>
    <property type="match status" value="1"/>
</dbReference>
<dbReference type="InterPro" id="IPR011990">
    <property type="entry name" value="TPR-like_helical_dom_sf"/>
</dbReference>
<dbReference type="Gene3D" id="3.40.50.300">
    <property type="entry name" value="P-loop containing nucleotide triphosphate hydrolases"/>
    <property type="match status" value="1"/>
</dbReference>
<evidence type="ECO:0008006" key="3">
    <source>
        <dbReference type="Google" id="ProtNLM"/>
    </source>
</evidence>
<dbReference type="Proteomes" id="UP000800035">
    <property type="component" value="Unassembled WGS sequence"/>
</dbReference>
<protein>
    <recommendedName>
        <fullName evidence="3">NB-ARC domain-containing protein</fullName>
    </recommendedName>
</protein>
<proteinExistence type="predicted"/>
<evidence type="ECO:0000313" key="1">
    <source>
        <dbReference type="EMBL" id="KAF1960791.1"/>
    </source>
</evidence>
<dbReference type="InterPro" id="IPR027417">
    <property type="entry name" value="P-loop_NTPase"/>
</dbReference>
<dbReference type="SUPFAM" id="SSF48452">
    <property type="entry name" value="TPR-like"/>
    <property type="match status" value="1"/>
</dbReference>
<dbReference type="InterPro" id="IPR053137">
    <property type="entry name" value="NLR-like"/>
</dbReference>
<dbReference type="PANTHER" id="PTHR46082">
    <property type="entry name" value="ATP/GTP-BINDING PROTEIN-RELATED"/>
    <property type="match status" value="1"/>
</dbReference>
<dbReference type="OrthoDB" id="1658288at2759"/>
<dbReference type="Pfam" id="PF13424">
    <property type="entry name" value="TPR_12"/>
    <property type="match status" value="1"/>
</dbReference>
<keyword evidence="2" id="KW-1185">Reference proteome</keyword>
<gene>
    <name evidence="1" type="ORF">CC80DRAFT_523105</name>
</gene>
<dbReference type="EMBL" id="ML976982">
    <property type="protein sequence ID" value="KAF1960791.1"/>
    <property type="molecule type" value="Genomic_DNA"/>
</dbReference>
<dbReference type="Pfam" id="PF13374">
    <property type="entry name" value="TPR_10"/>
    <property type="match status" value="1"/>
</dbReference>
<accession>A0A6A5U797</accession>
<organism evidence="1 2">
    <name type="scientific">Byssothecium circinans</name>
    <dbReference type="NCBI Taxonomy" id="147558"/>
    <lineage>
        <taxon>Eukaryota</taxon>
        <taxon>Fungi</taxon>
        <taxon>Dikarya</taxon>
        <taxon>Ascomycota</taxon>
        <taxon>Pezizomycotina</taxon>
        <taxon>Dothideomycetes</taxon>
        <taxon>Pleosporomycetidae</taxon>
        <taxon>Pleosporales</taxon>
        <taxon>Massarineae</taxon>
        <taxon>Massarinaceae</taxon>
        <taxon>Byssothecium</taxon>
    </lineage>
</organism>